<proteinExistence type="predicted"/>
<keyword evidence="2" id="KW-1185">Reference proteome</keyword>
<protein>
    <submittedName>
        <fullName evidence="1">Uncharacterized protein</fullName>
    </submittedName>
</protein>
<evidence type="ECO:0000313" key="2">
    <source>
        <dbReference type="Proteomes" id="UP000503349"/>
    </source>
</evidence>
<evidence type="ECO:0000313" key="1">
    <source>
        <dbReference type="EMBL" id="KAF3693486.1"/>
    </source>
</evidence>
<accession>A0A6G1PU17</accession>
<sequence>MREFSISLCTFLSTGIPSSSVIWRIFSAKAEKFFYIGKSKGSLMAFMYM</sequence>
<organism evidence="1 2">
    <name type="scientific">Channa argus</name>
    <name type="common">Northern snakehead</name>
    <name type="synonym">Ophicephalus argus</name>
    <dbReference type="NCBI Taxonomy" id="215402"/>
    <lineage>
        <taxon>Eukaryota</taxon>
        <taxon>Metazoa</taxon>
        <taxon>Chordata</taxon>
        <taxon>Craniata</taxon>
        <taxon>Vertebrata</taxon>
        <taxon>Euteleostomi</taxon>
        <taxon>Actinopterygii</taxon>
        <taxon>Neopterygii</taxon>
        <taxon>Teleostei</taxon>
        <taxon>Neoteleostei</taxon>
        <taxon>Acanthomorphata</taxon>
        <taxon>Anabantaria</taxon>
        <taxon>Anabantiformes</taxon>
        <taxon>Channoidei</taxon>
        <taxon>Channidae</taxon>
        <taxon>Channa</taxon>
    </lineage>
</organism>
<reference evidence="1 2" key="1">
    <citation type="submission" date="2019-02" db="EMBL/GenBank/DDBJ databases">
        <title>Opniocepnalus argus genome.</title>
        <authorList>
            <person name="Zhou C."/>
            <person name="Xiao S."/>
        </authorList>
    </citation>
    <scope>NUCLEOTIDE SEQUENCE [LARGE SCALE GENOMIC DNA]</scope>
    <source>
        <strain evidence="1">OARG1902GOOAL</strain>
        <tissue evidence="1">Muscle</tissue>
    </source>
</reference>
<dbReference type="EMBL" id="CM015720">
    <property type="protein sequence ID" value="KAF3693486.1"/>
    <property type="molecule type" value="Genomic_DNA"/>
</dbReference>
<gene>
    <name evidence="1" type="ORF">EXN66_Car009162</name>
</gene>
<name>A0A6G1PU17_CHAAH</name>
<dbReference type="Proteomes" id="UP000503349">
    <property type="component" value="Chromosome 9"/>
</dbReference>
<reference evidence="2" key="2">
    <citation type="submission" date="2019-02" db="EMBL/GenBank/DDBJ databases">
        <title>Opniocepnalus argus Var Kimnra genome.</title>
        <authorList>
            <person name="Zhou C."/>
            <person name="Xiao S."/>
        </authorList>
    </citation>
    <scope>NUCLEOTIDE SEQUENCE [LARGE SCALE GENOMIC DNA]</scope>
</reference>
<dbReference type="AlphaFoldDB" id="A0A6G1PU17"/>